<feature type="compositionally biased region" description="Basic and acidic residues" evidence="7">
    <location>
        <begin position="656"/>
        <end position="668"/>
    </location>
</feature>
<evidence type="ECO:0000313" key="10">
    <source>
        <dbReference type="Proteomes" id="UP000078559"/>
    </source>
</evidence>
<keyword evidence="6" id="KW-0539">Nucleus</keyword>
<gene>
    <name evidence="9" type="ORF">VM1G_01247</name>
</gene>
<dbReference type="Pfam" id="PF11951">
    <property type="entry name" value="Fungal_trans_2"/>
    <property type="match status" value="1"/>
</dbReference>
<feature type="region of interest" description="Disordered" evidence="7">
    <location>
        <begin position="23"/>
        <end position="54"/>
    </location>
</feature>
<dbReference type="PANTHER" id="PTHR37534:SF7">
    <property type="entry name" value="TRANSCRIPTIONAL ACTIVATOR PROTEIN UGA3"/>
    <property type="match status" value="1"/>
</dbReference>
<keyword evidence="10" id="KW-1185">Reference proteome</keyword>
<feature type="compositionally biased region" description="Low complexity" evidence="7">
    <location>
        <begin position="341"/>
        <end position="354"/>
    </location>
</feature>
<dbReference type="GO" id="GO:0003700">
    <property type="term" value="F:DNA-binding transcription factor activity"/>
    <property type="evidence" value="ECO:0007669"/>
    <property type="project" value="TreeGrafter"/>
</dbReference>
<evidence type="ECO:0000256" key="2">
    <source>
        <dbReference type="ARBA" id="ARBA00022833"/>
    </source>
</evidence>
<dbReference type="Proteomes" id="UP000078559">
    <property type="component" value="Chromosome 1"/>
</dbReference>
<evidence type="ECO:0000256" key="8">
    <source>
        <dbReference type="SAM" id="SignalP"/>
    </source>
</evidence>
<evidence type="ECO:0000313" key="9">
    <source>
        <dbReference type="EMBL" id="KUI64806.1"/>
    </source>
</evidence>
<dbReference type="GO" id="GO:0005634">
    <property type="term" value="C:nucleus"/>
    <property type="evidence" value="ECO:0007669"/>
    <property type="project" value="UniProtKB-SubCell"/>
</dbReference>
<evidence type="ECO:0000256" key="1">
    <source>
        <dbReference type="ARBA" id="ARBA00004123"/>
    </source>
</evidence>
<dbReference type="OrthoDB" id="648861at2759"/>
<accession>A0A194VKW8</accession>
<evidence type="ECO:0000256" key="4">
    <source>
        <dbReference type="ARBA" id="ARBA00023125"/>
    </source>
</evidence>
<feature type="region of interest" description="Disordered" evidence="7">
    <location>
        <begin position="656"/>
        <end position="701"/>
    </location>
</feature>
<name>A0A194VKW8_CYTMA</name>
<dbReference type="AlphaFoldDB" id="A0A194VKW8"/>
<evidence type="ECO:0000256" key="5">
    <source>
        <dbReference type="ARBA" id="ARBA00023163"/>
    </source>
</evidence>
<sequence>MKLSLPFALFTLGLPTLQAACTRRTSSSPSPSSSSSTAVPPKMFSSGSDTNKTGSASPLATWIWNTTLIEDDSQVSQFFSFAQEQGLQRAYLHINADIENRYFMSFVQQCNASGIVVEALMGNPKWILGGGYPTLQANMEWIEQYQGNASADAKFAGIHMDVELWALKDWQANLEAYIPAWQKMVNDITSFGRSLGMTLAADLPFWTHTLSDPETGETMDIWMLDKLDSVTFMTYRNTVDELLDVAARPLAAANSAGKPIWLAVETRASTEPKVSFKGLATVTTLSSKLKSIRAGCWNHTSFSGIAVHDYFGRHVCQGYVTPLPLQTAYKTGSKQNRRELAAQARARSQRSTTADNVADDELESSIDQAQSPPSEYSSSIASPPTTDEVSLIKHPLSHLNEPVTSTLSSSKAPKAGHPLIVDPAQLSTLRALCLIPPGVITPSDEATVEVYFTRHPCEIIMGPEFVNEMNANVLMVLQHNPQAIVDALSAIGHCYLTSSASDSSLTVLNYRARILATLRAMGSSKNDLEDMILLLLGLCAMELVDSKTTPPETTIPVIVANAACLINHHVSSGREVSSLARYFIRALARQDMIISMVQLRRLTIPTSVWLEEDAQASADRLMGYTMTLMPLLEELCALAEDVRNLLENANQYDCRQEQEQEQEQEQRRQQQASLPAGTLSSSSSPNANEGSEEKGPEFIEDGFKMNHGGYNMINSGDYSHSTTFESPNMASEKFIKVVQRAEDVRVRIEMWKPSLPHAADGEATAKAHEVLMATSVANVDELKMLLWPVFLAACEMSAEEDRQVVLDIFDAILEQRRTVTAQRTKMFVLNRVWKARDEGREWNWMVLAREFPGECLPI</sequence>
<feature type="region of interest" description="Disordered" evidence="7">
    <location>
        <begin position="330"/>
        <end position="387"/>
    </location>
</feature>
<evidence type="ECO:0000256" key="7">
    <source>
        <dbReference type="SAM" id="MobiDB-lite"/>
    </source>
</evidence>
<feature type="chain" id="PRO_5008266648" evidence="8">
    <location>
        <begin position="20"/>
        <end position="858"/>
    </location>
</feature>
<keyword evidence="8" id="KW-0732">Signal</keyword>
<comment type="subcellular location">
    <subcellularLocation>
        <location evidence="1">Nucleus</location>
    </subcellularLocation>
</comment>
<dbReference type="GO" id="GO:0045944">
    <property type="term" value="P:positive regulation of transcription by RNA polymerase II"/>
    <property type="evidence" value="ECO:0007669"/>
    <property type="project" value="TreeGrafter"/>
</dbReference>
<dbReference type="GO" id="GO:0000976">
    <property type="term" value="F:transcription cis-regulatory region binding"/>
    <property type="evidence" value="ECO:0007669"/>
    <property type="project" value="TreeGrafter"/>
</dbReference>
<dbReference type="PANTHER" id="PTHR37534">
    <property type="entry name" value="TRANSCRIPTIONAL ACTIVATOR PROTEIN UGA3"/>
    <property type="match status" value="1"/>
</dbReference>
<feature type="compositionally biased region" description="Basic and acidic residues" evidence="7">
    <location>
        <begin position="691"/>
        <end position="701"/>
    </location>
</feature>
<keyword evidence="3" id="KW-0805">Transcription regulation</keyword>
<keyword evidence="5" id="KW-0804">Transcription</keyword>
<reference evidence="9" key="1">
    <citation type="submission" date="2014-12" db="EMBL/GenBank/DDBJ databases">
        <title>Genome Sequence of Valsa Canker Pathogens Uncovers a Specific Adaption of Colonization on Woody Bark.</title>
        <authorList>
            <person name="Yin Z."/>
            <person name="Liu H."/>
            <person name="Gao X."/>
            <person name="Li Z."/>
            <person name="Song N."/>
            <person name="Ke X."/>
            <person name="Dai Q."/>
            <person name="Wu Y."/>
            <person name="Sun Y."/>
            <person name="Xu J.-R."/>
            <person name="Kang Z.K."/>
            <person name="Wang L."/>
            <person name="Huang L."/>
        </authorList>
    </citation>
    <scope>NUCLEOTIDE SEQUENCE [LARGE SCALE GENOMIC DNA]</scope>
    <source>
        <strain evidence="9">03-8</strain>
    </source>
</reference>
<evidence type="ECO:0000256" key="6">
    <source>
        <dbReference type="ARBA" id="ARBA00023242"/>
    </source>
</evidence>
<feature type="compositionally biased region" description="Low complexity" evidence="7">
    <location>
        <begin position="26"/>
        <end position="36"/>
    </location>
</feature>
<feature type="compositionally biased region" description="Low complexity" evidence="7">
    <location>
        <begin position="669"/>
        <end position="689"/>
    </location>
</feature>
<keyword evidence="2" id="KW-0862">Zinc</keyword>
<feature type="compositionally biased region" description="Low complexity" evidence="7">
    <location>
        <begin position="371"/>
        <end position="384"/>
    </location>
</feature>
<dbReference type="EMBL" id="CM003098">
    <property type="protein sequence ID" value="KUI64806.1"/>
    <property type="molecule type" value="Genomic_DNA"/>
</dbReference>
<protein>
    <submittedName>
        <fullName evidence="9">Uncharacterized protein</fullName>
    </submittedName>
</protein>
<proteinExistence type="predicted"/>
<feature type="compositionally biased region" description="Polar residues" evidence="7">
    <location>
        <begin position="45"/>
        <end position="54"/>
    </location>
</feature>
<evidence type="ECO:0000256" key="3">
    <source>
        <dbReference type="ARBA" id="ARBA00023015"/>
    </source>
</evidence>
<keyword evidence="4" id="KW-0238">DNA-binding</keyword>
<feature type="signal peptide" evidence="8">
    <location>
        <begin position="1"/>
        <end position="19"/>
    </location>
</feature>
<organism evidence="9 10">
    <name type="scientific">Cytospora mali</name>
    <name type="common">Apple Valsa canker fungus</name>
    <name type="synonym">Valsa mali</name>
    <dbReference type="NCBI Taxonomy" id="578113"/>
    <lineage>
        <taxon>Eukaryota</taxon>
        <taxon>Fungi</taxon>
        <taxon>Dikarya</taxon>
        <taxon>Ascomycota</taxon>
        <taxon>Pezizomycotina</taxon>
        <taxon>Sordariomycetes</taxon>
        <taxon>Sordariomycetidae</taxon>
        <taxon>Diaporthales</taxon>
        <taxon>Cytosporaceae</taxon>
        <taxon>Cytospora</taxon>
    </lineage>
</organism>
<dbReference type="InterPro" id="IPR021858">
    <property type="entry name" value="Fun_TF"/>
</dbReference>